<dbReference type="STRING" id="40148.A0A0E0AUZ9"/>
<dbReference type="PANTHER" id="PTHR46477">
    <property type="entry name" value="CYSTEINE/HISTIDINE-RICH C1 DOMAIN FAMILY PROTEIN"/>
    <property type="match status" value="1"/>
</dbReference>
<dbReference type="GO" id="GO:0009626">
    <property type="term" value="P:plant-type hypersensitive response"/>
    <property type="evidence" value="ECO:0007669"/>
    <property type="project" value="UniProtKB-ARBA"/>
</dbReference>
<feature type="domain" description="Disease resistance R13L4/SHOC-2-like LRR" evidence="5">
    <location>
        <begin position="274"/>
        <end position="577"/>
    </location>
</feature>
<keyword evidence="1" id="KW-0677">Repeat</keyword>
<evidence type="ECO:0000259" key="4">
    <source>
        <dbReference type="Pfam" id="PF23559"/>
    </source>
</evidence>
<feature type="domain" description="Disease resistance protein winged helix" evidence="4">
    <location>
        <begin position="152"/>
        <end position="223"/>
    </location>
</feature>
<evidence type="ECO:0000256" key="1">
    <source>
        <dbReference type="ARBA" id="ARBA00022737"/>
    </source>
</evidence>
<dbReference type="Gene3D" id="3.80.10.10">
    <property type="entry name" value="Ribonuclease Inhibitor"/>
    <property type="match status" value="1"/>
</dbReference>
<evidence type="ECO:0000313" key="6">
    <source>
        <dbReference type="EnsemblPlants" id="OGLUM08G14400.1"/>
    </source>
</evidence>
<dbReference type="GO" id="GO:0002758">
    <property type="term" value="P:innate immune response-activating signaling pathway"/>
    <property type="evidence" value="ECO:0007669"/>
    <property type="project" value="UniProtKB-ARBA"/>
</dbReference>
<dbReference type="Proteomes" id="UP000026961">
    <property type="component" value="Chromosome 8"/>
</dbReference>
<dbReference type="Gene3D" id="1.10.10.10">
    <property type="entry name" value="Winged helix-like DNA-binding domain superfamily/Winged helix DNA-binding domain"/>
    <property type="match status" value="1"/>
</dbReference>
<feature type="domain" description="DC1" evidence="3">
    <location>
        <begin position="900"/>
        <end position="947"/>
    </location>
</feature>
<dbReference type="SUPFAM" id="SSF52540">
    <property type="entry name" value="P-loop containing nucleoside triphosphate hydrolases"/>
    <property type="match status" value="1"/>
</dbReference>
<reference evidence="6" key="1">
    <citation type="submission" date="2015-04" db="UniProtKB">
        <authorList>
            <consortium name="EnsemblPlants"/>
        </authorList>
    </citation>
    <scope>IDENTIFICATION</scope>
</reference>
<dbReference type="InterPro" id="IPR046349">
    <property type="entry name" value="C1-like_sf"/>
</dbReference>
<dbReference type="InterPro" id="IPR004146">
    <property type="entry name" value="DC1"/>
</dbReference>
<dbReference type="Pfam" id="PF03107">
    <property type="entry name" value="C1_2"/>
    <property type="match status" value="2"/>
</dbReference>
<evidence type="ECO:0008006" key="8">
    <source>
        <dbReference type="Google" id="ProtNLM"/>
    </source>
</evidence>
<dbReference type="EnsemblPlants" id="OGLUM08G14400.1">
    <property type="protein sequence ID" value="OGLUM08G14400.1"/>
    <property type="gene ID" value="OGLUM08G14400"/>
</dbReference>
<dbReference type="AlphaFoldDB" id="A0A0E0AUZ9"/>
<keyword evidence="7" id="KW-1185">Reference proteome</keyword>
<dbReference type="GO" id="GO:0042742">
    <property type="term" value="P:defense response to bacterium"/>
    <property type="evidence" value="ECO:0007669"/>
    <property type="project" value="UniProtKB-ARBA"/>
</dbReference>
<dbReference type="FunFam" id="1.10.10.10:FF:000322">
    <property type="entry name" value="Probable disease resistance protein At1g63360"/>
    <property type="match status" value="1"/>
</dbReference>
<dbReference type="Pfam" id="PF23598">
    <property type="entry name" value="LRR_14"/>
    <property type="match status" value="1"/>
</dbReference>
<dbReference type="SUPFAM" id="SSF52058">
    <property type="entry name" value="L domain-like"/>
    <property type="match status" value="1"/>
</dbReference>
<proteinExistence type="predicted"/>
<reference evidence="6" key="2">
    <citation type="submission" date="2018-05" db="EMBL/GenBank/DDBJ databases">
        <title>OgluRS3 (Oryza glumaepatula Reference Sequence Version 3).</title>
        <authorList>
            <person name="Zhang J."/>
            <person name="Kudrna D."/>
            <person name="Lee S."/>
            <person name="Talag J."/>
            <person name="Welchert J."/>
            <person name="Wing R.A."/>
        </authorList>
    </citation>
    <scope>NUCLEOTIDE SEQUENCE [LARGE SCALE GENOMIC DNA]</scope>
</reference>
<evidence type="ECO:0000259" key="3">
    <source>
        <dbReference type="Pfam" id="PF03107"/>
    </source>
</evidence>
<dbReference type="PANTHER" id="PTHR46477:SF8">
    <property type="entry name" value="OS08G0257100 PROTEIN"/>
    <property type="match status" value="1"/>
</dbReference>
<dbReference type="InterPro" id="IPR058922">
    <property type="entry name" value="WHD_DRP"/>
</dbReference>
<dbReference type="HOGENOM" id="CLU_000837_1_0_1"/>
<dbReference type="Gramene" id="OGLUM08G14400.1">
    <property type="protein sequence ID" value="OGLUM08G14400.1"/>
    <property type="gene ID" value="OGLUM08G14400"/>
</dbReference>
<evidence type="ECO:0000259" key="5">
    <source>
        <dbReference type="Pfam" id="PF23598"/>
    </source>
</evidence>
<name>A0A0E0AUZ9_9ORYZ</name>
<protein>
    <recommendedName>
        <fullName evidence="8">DC1 domain-containing protein</fullName>
    </recommendedName>
</protein>
<dbReference type="InterPro" id="IPR055414">
    <property type="entry name" value="LRR_R13L4/SHOC2-like"/>
</dbReference>
<dbReference type="InterPro" id="IPR032675">
    <property type="entry name" value="LRR_dom_sf"/>
</dbReference>
<evidence type="ECO:0000313" key="7">
    <source>
        <dbReference type="Proteomes" id="UP000026961"/>
    </source>
</evidence>
<dbReference type="InterPro" id="IPR036388">
    <property type="entry name" value="WH-like_DNA-bd_sf"/>
</dbReference>
<accession>A0A0E0AUZ9</accession>
<dbReference type="eggNOG" id="KOG4658">
    <property type="taxonomic scope" value="Eukaryota"/>
</dbReference>
<dbReference type="Pfam" id="PF23559">
    <property type="entry name" value="WHD_DRP"/>
    <property type="match status" value="1"/>
</dbReference>
<organism evidence="6">
    <name type="scientific">Oryza glumipatula</name>
    <dbReference type="NCBI Taxonomy" id="40148"/>
    <lineage>
        <taxon>Eukaryota</taxon>
        <taxon>Viridiplantae</taxon>
        <taxon>Streptophyta</taxon>
        <taxon>Embryophyta</taxon>
        <taxon>Tracheophyta</taxon>
        <taxon>Spermatophyta</taxon>
        <taxon>Magnoliopsida</taxon>
        <taxon>Liliopsida</taxon>
        <taxon>Poales</taxon>
        <taxon>Poaceae</taxon>
        <taxon>BOP clade</taxon>
        <taxon>Oryzoideae</taxon>
        <taxon>Oryzeae</taxon>
        <taxon>Oryzinae</taxon>
        <taxon>Oryza</taxon>
    </lineage>
</organism>
<dbReference type="InterPro" id="IPR027417">
    <property type="entry name" value="P-loop_NTPase"/>
</dbReference>
<feature type="domain" description="DC1" evidence="3">
    <location>
        <begin position="632"/>
        <end position="678"/>
    </location>
</feature>
<sequence>MDVVAQECTGYNSKLILSHSIQENQIVPHKRCNYIFKMEPLNYNASRDLLASRAFGHQQVAPELNGVLSEIARKCGGLPQAIIGAANLLANRPVNIDVKQKSAIDRWNNYVQNSLIPDLRTNHTSDGMAQLLSNIFENLPSHLKACMLYLSIYKEDYIIKKDDLVKQWMAEGFVCAIVGKDMEEVARSCFHELVHRGMIEPVDIGYNDEIVSCTLHHMVSNLIRHKAMEENFVTALDQSQTGIRLADKVRRLSLHFGNSEDAKPPENIRLTHGEDDKVFNLTNISELFRLRSLQIQCNGRVKLPSELSGLKYLETLQIDSRVASVPSDIFHLPQLLHLRLPPSLQHFGDSRNEQSNNTDKKRLANHQLQDLQLICFPVTSDYLERNMKVLGLILQLFDSLKSLTVVPSHFPTYNSVHGASRNAISCDDIEFVVSSSPSLLQRLELYPRVCVFSTLPSWIRNLEKLSILKISVIQLGVEDIKTLSLLGALTALSLYVRTTSSESIIIDESGFRVLKYFKFNCSTISSLSFKNGAMPNLQKLKMGFNDSKVEQCNLANVGFEHLSTIKEIIIKIRVIDESGRIAINRSTLRDSIRRNISTSTNVIVRLTDREFYEIMLSNKNFKDLPAEIAHQFHPAHKLRLAVGTETNWPSRCGGCEEPGAGRRYTCEPCNLTLYMCCATAPHALEHPLFPGLAFRLREKPPPVAECGRACDACGDLLDEDGFVYHSSDPAAGAERGLDLHPRCARLPARAVSARRYAFELRKKVASRGRCGICMYRHRFWSYRFYYDDEAVYLHIACLKDLASQSHETLTKLYDILMDGMQWMPTNNWVTTERSVDGSSEKDRSRVLPEEQDEITEEFQYFRSQIVLTSDCVKSFEHKGNLAMTIMEEFVQTPETITHRSHPQHKLRLVTTTCDAPFECDGCEEPGEGPRYCCRTDGCKFDLHKFCAQAPRKLHHDLFQGRTFVFLDRPPPGPSPPRPDGPRRCDTCGDPVRGWCYHCPGANIDLHPCCASLQGAAITLDGLAFDIGAPSRCSLCRTDKGGGRRHREQWCYHTDIDGEGVYLHVACVKHLARRRWLAGREKKYGGQIMLASEELMKEGPLKSISSEQARKIVGAAVRIIITVIFGDPTAIVGDVDTWVPLPLRWLADLFSIQS</sequence>
<keyword evidence="2" id="KW-0611">Plant defense</keyword>
<evidence type="ECO:0000256" key="2">
    <source>
        <dbReference type="ARBA" id="ARBA00022821"/>
    </source>
</evidence>
<dbReference type="SUPFAM" id="SSF57889">
    <property type="entry name" value="Cysteine-rich domain"/>
    <property type="match status" value="3"/>
</dbReference>